<dbReference type="SUPFAM" id="SSF50129">
    <property type="entry name" value="GroES-like"/>
    <property type="match status" value="1"/>
</dbReference>
<dbReference type="SUPFAM" id="SSF51735">
    <property type="entry name" value="NAD(P)-binding Rossmann-fold domains"/>
    <property type="match status" value="1"/>
</dbReference>
<dbReference type="InterPro" id="IPR051397">
    <property type="entry name" value="Zn-ADH-like_protein"/>
</dbReference>
<feature type="domain" description="Enoyl reductase (ER)" evidence="1">
    <location>
        <begin position="10"/>
        <end position="307"/>
    </location>
</feature>
<evidence type="ECO:0000259" key="1">
    <source>
        <dbReference type="SMART" id="SM00829"/>
    </source>
</evidence>
<evidence type="ECO:0000313" key="3">
    <source>
        <dbReference type="Proteomes" id="UP001143480"/>
    </source>
</evidence>
<keyword evidence="3" id="KW-1185">Reference proteome</keyword>
<reference evidence="2" key="2">
    <citation type="submission" date="2023-01" db="EMBL/GenBank/DDBJ databases">
        <authorList>
            <person name="Sun Q."/>
            <person name="Evtushenko L."/>
        </authorList>
    </citation>
    <scope>NUCLEOTIDE SEQUENCE</scope>
    <source>
        <strain evidence="2">VKM Ac-1321</strain>
    </source>
</reference>
<dbReference type="GO" id="GO:0016491">
    <property type="term" value="F:oxidoreductase activity"/>
    <property type="evidence" value="ECO:0007669"/>
    <property type="project" value="InterPro"/>
</dbReference>
<name>A0A9W6KKW1_9ACTN</name>
<gene>
    <name evidence="2" type="primary">qor_4</name>
    <name evidence="2" type="ORF">GCM10017581_044720</name>
</gene>
<sequence length="309" mass="31184">MRVIEVARFGDPSVLVLTSAPDPRPGPGQVQIAVAASDTLWLETMVRAGRGGRFFPVEPPYRPGVGVAGAVTAVGSGVDPQWTGRRVVARTGHAGGGYATVALAAEAALVPIPEGVPDRTAAAVLHDGVTALALLDVAPIAAGDRVLITAAAGGMGAILVQLATAAGATVIAAARGEAKLARLRDLGAAAVVDYSEPGWTAGLDPVDTVLDGAGGDYGRAALTLVRPGGRFSGHGMPAGGFTAGTRSDVTATGIQAVQLPPERHRAYLARALSMALQPLIGQVYPLSEAPAAHRGMEERTAVGKTILVP</sequence>
<dbReference type="PANTHER" id="PTHR43677:SF4">
    <property type="entry name" value="QUINONE OXIDOREDUCTASE-LIKE PROTEIN 2"/>
    <property type="match status" value="1"/>
</dbReference>
<dbReference type="Pfam" id="PF13602">
    <property type="entry name" value="ADH_zinc_N_2"/>
    <property type="match status" value="1"/>
</dbReference>
<dbReference type="RefSeq" id="WP_261960641.1">
    <property type="nucleotide sequence ID" value="NZ_BAAAXA010000001.1"/>
</dbReference>
<dbReference type="InterPro" id="IPR036291">
    <property type="entry name" value="NAD(P)-bd_dom_sf"/>
</dbReference>
<dbReference type="InterPro" id="IPR011032">
    <property type="entry name" value="GroES-like_sf"/>
</dbReference>
<dbReference type="Proteomes" id="UP001143480">
    <property type="component" value="Unassembled WGS sequence"/>
</dbReference>
<dbReference type="Gene3D" id="3.90.180.10">
    <property type="entry name" value="Medium-chain alcohol dehydrogenases, catalytic domain"/>
    <property type="match status" value="1"/>
</dbReference>
<protein>
    <submittedName>
        <fullName evidence="2">NADPH:quinone reductase</fullName>
    </submittedName>
</protein>
<dbReference type="AlphaFoldDB" id="A0A9W6KKW1"/>
<comment type="caution">
    <text evidence="2">The sequence shown here is derived from an EMBL/GenBank/DDBJ whole genome shotgun (WGS) entry which is preliminary data.</text>
</comment>
<dbReference type="PANTHER" id="PTHR43677">
    <property type="entry name" value="SHORT-CHAIN DEHYDROGENASE/REDUCTASE"/>
    <property type="match status" value="1"/>
</dbReference>
<organism evidence="2 3">
    <name type="scientific">Dactylosporangium matsuzakiense</name>
    <dbReference type="NCBI Taxonomy" id="53360"/>
    <lineage>
        <taxon>Bacteria</taxon>
        <taxon>Bacillati</taxon>
        <taxon>Actinomycetota</taxon>
        <taxon>Actinomycetes</taxon>
        <taxon>Micromonosporales</taxon>
        <taxon>Micromonosporaceae</taxon>
        <taxon>Dactylosporangium</taxon>
    </lineage>
</organism>
<proteinExistence type="predicted"/>
<dbReference type="InterPro" id="IPR013154">
    <property type="entry name" value="ADH-like_N"/>
</dbReference>
<dbReference type="SMART" id="SM00829">
    <property type="entry name" value="PKS_ER"/>
    <property type="match status" value="1"/>
</dbReference>
<dbReference type="InterPro" id="IPR020843">
    <property type="entry name" value="ER"/>
</dbReference>
<reference evidence="2" key="1">
    <citation type="journal article" date="2014" name="Int. J. Syst. Evol. Microbiol.">
        <title>Complete genome sequence of Corynebacterium casei LMG S-19264T (=DSM 44701T), isolated from a smear-ripened cheese.</title>
        <authorList>
            <consortium name="US DOE Joint Genome Institute (JGI-PGF)"/>
            <person name="Walter F."/>
            <person name="Albersmeier A."/>
            <person name="Kalinowski J."/>
            <person name="Ruckert C."/>
        </authorList>
    </citation>
    <scope>NUCLEOTIDE SEQUENCE</scope>
    <source>
        <strain evidence="2">VKM Ac-1321</strain>
    </source>
</reference>
<dbReference type="EMBL" id="BSFP01000025">
    <property type="protein sequence ID" value="GLL02730.1"/>
    <property type="molecule type" value="Genomic_DNA"/>
</dbReference>
<evidence type="ECO:0000313" key="2">
    <source>
        <dbReference type="EMBL" id="GLL02730.1"/>
    </source>
</evidence>
<accession>A0A9W6KKW1</accession>
<dbReference type="Pfam" id="PF08240">
    <property type="entry name" value="ADH_N"/>
    <property type="match status" value="1"/>
</dbReference>
<dbReference type="Gene3D" id="3.40.50.720">
    <property type="entry name" value="NAD(P)-binding Rossmann-like Domain"/>
    <property type="match status" value="1"/>
</dbReference>